<reference evidence="2" key="1">
    <citation type="journal article" date="2019" name="Int. J. Syst. Evol. Microbiol.">
        <title>The Global Catalogue of Microorganisms (GCM) 10K type strain sequencing project: providing services to taxonomists for standard genome sequencing and annotation.</title>
        <authorList>
            <consortium name="The Broad Institute Genomics Platform"/>
            <consortium name="The Broad Institute Genome Sequencing Center for Infectious Disease"/>
            <person name="Wu L."/>
            <person name="Ma J."/>
        </authorList>
    </citation>
    <scope>NUCLEOTIDE SEQUENCE [LARGE SCALE GENOMIC DNA]</scope>
    <source>
        <strain evidence="2">CGMCC 1.10188</strain>
    </source>
</reference>
<keyword evidence="2" id="KW-1185">Reference proteome</keyword>
<dbReference type="RefSeq" id="WP_188576221.1">
    <property type="nucleotide sequence ID" value="NZ_BMDZ01000011.1"/>
</dbReference>
<organism evidence="1 2">
    <name type="scientific">Tistrella bauzanensis</name>
    <dbReference type="NCBI Taxonomy" id="657419"/>
    <lineage>
        <taxon>Bacteria</taxon>
        <taxon>Pseudomonadati</taxon>
        <taxon>Pseudomonadota</taxon>
        <taxon>Alphaproteobacteria</taxon>
        <taxon>Geminicoccales</taxon>
        <taxon>Geminicoccaceae</taxon>
        <taxon>Tistrella</taxon>
    </lineage>
</organism>
<dbReference type="EMBL" id="BMDZ01000011">
    <property type="protein sequence ID" value="GGB34073.1"/>
    <property type="molecule type" value="Genomic_DNA"/>
</dbReference>
<dbReference type="Proteomes" id="UP000603352">
    <property type="component" value="Unassembled WGS sequence"/>
</dbReference>
<sequence length="73" mass="8035">MSLVKPMDEKLPIERQFAVDAAPVLPVNLFTLDAADETRLLDVWKDNAGFMIHDLRRALASAASTPGAWAISR</sequence>
<protein>
    <submittedName>
        <fullName evidence="1">Uncharacterized protein</fullName>
    </submittedName>
</protein>
<evidence type="ECO:0000313" key="2">
    <source>
        <dbReference type="Proteomes" id="UP000603352"/>
    </source>
</evidence>
<gene>
    <name evidence="1" type="ORF">GCM10011505_14390</name>
</gene>
<proteinExistence type="predicted"/>
<comment type="caution">
    <text evidence="1">The sequence shown here is derived from an EMBL/GenBank/DDBJ whole genome shotgun (WGS) entry which is preliminary data.</text>
</comment>
<accession>A0ABQ1IC50</accession>
<name>A0ABQ1IC50_9PROT</name>
<evidence type="ECO:0000313" key="1">
    <source>
        <dbReference type="EMBL" id="GGB34073.1"/>
    </source>
</evidence>